<gene>
    <name evidence="2" type="ORF">CASFOL_030191</name>
</gene>
<dbReference type="InterPro" id="IPR035513">
    <property type="entry name" value="Invertase/methylesterase_inhib"/>
</dbReference>
<evidence type="ECO:0000313" key="2">
    <source>
        <dbReference type="EMBL" id="KAL3626642.1"/>
    </source>
</evidence>
<dbReference type="Gene3D" id="1.20.140.40">
    <property type="entry name" value="Invertase/pectin methylesterase inhibitor family protein"/>
    <property type="match status" value="1"/>
</dbReference>
<feature type="signal peptide" evidence="1">
    <location>
        <begin position="1"/>
        <end position="26"/>
    </location>
</feature>
<proteinExistence type="predicted"/>
<evidence type="ECO:0008006" key="4">
    <source>
        <dbReference type="Google" id="ProtNLM"/>
    </source>
</evidence>
<organism evidence="2 3">
    <name type="scientific">Castilleja foliolosa</name>
    <dbReference type="NCBI Taxonomy" id="1961234"/>
    <lineage>
        <taxon>Eukaryota</taxon>
        <taxon>Viridiplantae</taxon>
        <taxon>Streptophyta</taxon>
        <taxon>Embryophyta</taxon>
        <taxon>Tracheophyta</taxon>
        <taxon>Spermatophyta</taxon>
        <taxon>Magnoliopsida</taxon>
        <taxon>eudicotyledons</taxon>
        <taxon>Gunneridae</taxon>
        <taxon>Pentapetalae</taxon>
        <taxon>asterids</taxon>
        <taxon>lamiids</taxon>
        <taxon>Lamiales</taxon>
        <taxon>Orobanchaceae</taxon>
        <taxon>Pedicularideae</taxon>
        <taxon>Castillejinae</taxon>
        <taxon>Castilleja</taxon>
    </lineage>
</organism>
<protein>
    <recommendedName>
        <fullName evidence="4">Pectinesterase inhibitor domain-containing protein</fullName>
    </recommendedName>
</protein>
<evidence type="ECO:0000256" key="1">
    <source>
        <dbReference type="SAM" id="SignalP"/>
    </source>
</evidence>
<dbReference type="Proteomes" id="UP001632038">
    <property type="component" value="Unassembled WGS sequence"/>
</dbReference>
<dbReference type="EMBL" id="JAVIJP010000047">
    <property type="protein sequence ID" value="KAL3626642.1"/>
    <property type="molecule type" value="Genomic_DNA"/>
</dbReference>
<evidence type="ECO:0000313" key="3">
    <source>
        <dbReference type="Proteomes" id="UP001632038"/>
    </source>
</evidence>
<dbReference type="AlphaFoldDB" id="A0ABD3CD53"/>
<feature type="chain" id="PRO_5044800683" description="Pectinesterase inhibitor domain-containing protein" evidence="1">
    <location>
        <begin position="27"/>
        <end position="182"/>
    </location>
</feature>
<reference evidence="3" key="1">
    <citation type="journal article" date="2024" name="IScience">
        <title>Strigolactones Initiate the Formation of Haustorium-like Structures in Castilleja.</title>
        <authorList>
            <person name="Buerger M."/>
            <person name="Peterson D."/>
            <person name="Chory J."/>
        </authorList>
    </citation>
    <scope>NUCLEOTIDE SEQUENCE [LARGE SCALE GENOMIC DNA]</scope>
</reference>
<sequence>MTTTSTTSTNFISLIIIVILIASSSAQNANSTAVSLCSDAHNPALCKRILAGSSTGNLREMGFKAVKSTQSSVTQALDVAQALIKASKDPELIEILMQLSSIGFGLFGSHISEYSRVLSIASKKSAADLPVIAVKAMIELDCELFFLQRPNAPTEPAEIKAACDSLTDHADILVLIGMEIIN</sequence>
<name>A0ABD3CD53_9LAMI</name>
<keyword evidence="1" id="KW-0732">Signal</keyword>
<accession>A0ABD3CD53</accession>
<keyword evidence="3" id="KW-1185">Reference proteome</keyword>
<comment type="caution">
    <text evidence="2">The sequence shown here is derived from an EMBL/GenBank/DDBJ whole genome shotgun (WGS) entry which is preliminary data.</text>
</comment>